<feature type="compositionally biased region" description="Gly residues" evidence="3">
    <location>
        <begin position="37"/>
        <end position="46"/>
    </location>
</feature>
<feature type="region of interest" description="Disordered" evidence="3">
    <location>
        <begin position="93"/>
        <end position="126"/>
    </location>
</feature>
<feature type="domain" description="NET" evidence="4">
    <location>
        <begin position="117"/>
        <end position="203"/>
    </location>
</feature>
<organism evidence="5 6">
    <name type="scientific">Diacronema lutheri</name>
    <name type="common">Unicellular marine alga</name>
    <name type="synonym">Monochrysis lutheri</name>
    <dbReference type="NCBI Taxonomy" id="2081491"/>
    <lineage>
        <taxon>Eukaryota</taxon>
        <taxon>Haptista</taxon>
        <taxon>Haptophyta</taxon>
        <taxon>Pavlovophyceae</taxon>
        <taxon>Pavlovales</taxon>
        <taxon>Pavlovaceae</taxon>
        <taxon>Diacronema</taxon>
    </lineage>
</organism>
<protein>
    <recommendedName>
        <fullName evidence="4">NET domain-containing protein</fullName>
    </recommendedName>
</protein>
<evidence type="ECO:0000313" key="5">
    <source>
        <dbReference type="EMBL" id="KAG8463207.1"/>
    </source>
</evidence>
<feature type="compositionally biased region" description="Low complexity" evidence="3">
    <location>
        <begin position="93"/>
        <end position="107"/>
    </location>
</feature>
<dbReference type="PANTHER" id="PTHR45926">
    <property type="entry name" value="OSJNBA0053K19.4 PROTEIN"/>
    <property type="match status" value="1"/>
</dbReference>
<keyword evidence="1" id="KW-0805">Transcription regulation</keyword>
<dbReference type="Proteomes" id="UP000751190">
    <property type="component" value="Unassembled WGS sequence"/>
</dbReference>
<dbReference type="EMBL" id="JAGTXO010000017">
    <property type="protein sequence ID" value="KAG8463207.1"/>
    <property type="molecule type" value="Genomic_DNA"/>
</dbReference>
<evidence type="ECO:0000313" key="6">
    <source>
        <dbReference type="Proteomes" id="UP000751190"/>
    </source>
</evidence>
<evidence type="ECO:0000256" key="1">
    <source>
        <dbReference type="ARBA" id="ARBA00023015"/>
    </source>
</evidence>
<name>A0A8J6C641_DIALT</name>
<feature type="region of interest" description="Disordered" evidence="3">
    <location>
        <begin position="35"/>
        <end position="57"/>
    </location>
</feature>
<dbReference type="PROSITE" id="PS51525">
    <property type="entry name" value="NET"/>
    <property type="match status" value="1"/>
</dbReference>
<comment type="caution">
    <text evidence="5">The sequence shown here is derived from an EMBL/GenBank/DDBJ whole genome shotgun (WGS) entry which is preliminary data.</text>
</comment>
<reference evidence="5" key="1">
    <citation type="submission" date="2021-05" db="EMBL/GenBank/DDBJ databases">
        <title>The genome of the haptophyte Pavlova lutheri (Diacronema luteri, Pavlovales) - a model for lipid biosynthesis in eukaryotic algae.</title>
        <authorList>
            <person name="Hulatt C.J."/>
            <person name="Posewitz M.C."/>
        </authorList>
    </citation>
    <scope>NUCLEOTIDE SEQUENCE</scope>
    <source>
        <strain evidence="5">NIVA-4/92</strain>
    </source>
</reference>
<evidence type="ECO:0000256" key="2">
    <source>
        <dbReference type="ARBA" id="ARBA00023163"/>
    </source>
</evidence>
<sequence>MYNREGTDAFKNGEDLSALFERKASALRAKLEARAAAGGGGGGGGSAQRRASSKDGVLAQMQQMQQTMAAGGMGGMMGGMGACMGMLPGMAAGGAQQPAAADTNGSGAAHGGKGARAGAGRGPNEEMSHAIKATLSQQIGKLKGGQMSKVIDIMKRDPGFAAHAAGGADGEARKLDLDALQGGTLWKLNDYVTAVKGVNARKKVAPISKCEQLGMARARAQAWTGAWTGAD</sequence>
<dbReference type="AlphaFoldDB" id="A0A8J6C641"/>
<dbReference type="InterPro" id="IPR027353">
    <property type="entry name" value="NET_dom"/>
</dbReference>
<accession>A0A8J6C641</accession>
<dbReference type="Gene3D" id="1.20.1270.220">
    <property type="match status" value="1"/>
</dbReference>
<keyword evidence="2" id="KW-0804">Transcription</keyword>
<dbReference type="InterPro" id="IPR038336">
    <property type="entry name" value="NET_sf"/>
</dbReference>
<evidence type="ECO:0000259" key="4">
    <source>
        <dbReference type="PROSITE" id="PS51525"/>
    </source>
</evidence>
<evidence type="ECO:0000256" key="3">
    <source>
        <dbReference type="SAM" id="MobiDB-lite"/>
    </source>
</evidence>
<proteinExistence type="predicted"/>
<gene>
    <name evidence="5" type="ORF">KFE25_011204</name>
</gene>
<dbReference type="Pfam" id="PF17035">
    <property type="entry name" value="BET"/>
    <property type="match status" value="1"/>
</dbReference>
<feature type="compositionally biased region" description="Gly residues" evidence="3">
    <location>
        <begin position="108"/>
        <end position="121"/>
    </location>
</feature>
<keyword evidence="6" id="KW-1185">Reference proteome</keyword>